<evidence type="ECO:0000256" key="1">
    <source>
        <dbReference type="SAM" id="MobiDB-lite"/>
    </source>
</evidence>
<dbReference type="Proteomes" id="UP000321393">
    <property type="component" value="Unassembled WGS sequence"/>
</dbReference>
<name>A0A5A7VFM0_CUCMM</name>
<dbReference type="PANTHER" id="PTHR31798:SF3">
    <property type="entry name" value="OS01G0103800 PROTEIN"/>
    <property type="match status" value="1"/>
</dbReference>
<proteinExistence type="predicted"/>
<dbReference type="OrthoDB" id="1927968at2759"/>
<sequence>MEGEEVNHHGIDLVGKRWGGCWGALSCFHSQKGEKRIVPASRLPEGNVVTTQPNGPQAAGMTNQATVITPSLLAPPSSPASFTNSALPSTVQSPSCFLSLSANSPGGPSSTIYATGPYAHETQPVSPPVFSAFTTEPSTAPLTPPPELAHLTTPSSPDVPFAQFLSSSDDLKGTGKANYIASNDLQAAYSLYPGSPASSLVSPISRTSGDCLSSSFPERDFRPQWNSSASLQDGKYPRSGSGRLFGNEKAGTSLASQDSNFFCPATFAQFYLDNTTFPHTGGRLSVSKDSDVYSSCGNGYQNRHSKSPKQDVEEIEAYRASFGFSADEIITTTQYVEISDVMEDSFTMRPFTSTSLSAEESTEPPLLGEKLKSSHTTLQNQRSIKSAPEVVEKETCTEVPALCNGYKDNKLQRQPGDILGSSTSDQVEKDVFSRIGSSKNSRKYDLGLSCSDAEVDYRRGRSLREAKGNGSWHD</sequence>
<reference evidence="2 3" key="1">
    <citation type="submission" date="2019-08" db="EMBL/GenBank/DDBJ databases">
        <title>Draft genome sequences of two oriental melons (Cucumis melo L. var makuwa).</title>
        <authorList>
            <person name="Kwon S.-Y."/>
        </authorList>
    </citation>
    <scope>NUCLEOTIDE SEQUENCE [LARGE SCALE GENOMIC DNA]</scope>
    <source>
        <strain evidence="3">cv. SW 3</strain>
        <tissue evidence="2">Leaf</tissue>
    </source>
</reference>
<evidence type="ECO:0000313" key="2">
    <source>
        <dbReference type="EMBL" id="KAA0064685.1"/>
    </source>
</evidence>
<dbReference type="InterPro" id="IPR040420">
    <property type="entry name" value="At1g76660-like"/>
</dbReference>
<gene>
    <name evidence="2" type="ORF">E6C27_scaffold255G004100</name>
</gene>
<feature type="region of interest" description="Disordered" evidence="1">
    <location>
        <begin position="223"/>
        <end position="243"/>
    </location>
</feature>
<dbReference type="AlphaFoldDB" id="A0A5A7VFM0"/>
<evidence type="ECO:0000313" key="3">
    <source>
        <dbReference type="Proteomes" id="UP000321393"/>
    </source>
</evidence>
<dbReference type="EMBL" id="SSTE01001889">
    <property type="protein sequence ID" value="KAA0064685.1"/>
    <property type="molecule type" value="Genomic_DNA"/>
</dbReference>
<protein>
    <recommendedName>
        <fullName evidence="4">Hydroxyproline-rich glycoprotein family protein</fullName>
    </recommendedName>
</protein>
<accession>A0A5A7VFM0</accession>
<organism evidence="2 3">
    <name type="scientific">Cucumis melo var. makuwa</name>
    <name type="common">Oriental melon</name>
    <dbReference type="NCBI Taxonomy" id="1194695"/>
    <lineage>
        <taxon>Eukaryota</taxon>
        <taxon>Viridiplantae</taxon>
        <taxon>Streptophyta</taxon>
        <taxon>Embryophyta</taxon>
        <taxon>Tracheophyta</taxon>
        <taxon>Spermatophyta</taxon>
        <taxon>Magnoliopsida</taxon>
        <taxon>eudicotyledons</taxon>
        <taxon>Gunneridae</taxon>
        <taxon>Pentapetalae</taxon>
        <taxon>rosids</taxon>
        <taxon>fabids</taxon>
        <taxon>Cucurbitales</taxon>
        <taxon>Cucurbitaceae</taxon>
        <taxon>Benincaseae</taxon>
        <taxon>Cucumis</taxon>
    </lineage>
</organism>
<dbReference type="STRING" id="1194695.A0A5A7VFM0"/>
<comment type="caution">
    <text evidence="2">The sequence shown here is derived from an EMBL/GenBank/DDBJ whole genome shotgun (WGS) entry which is preliminary data.</text>
</comment>
<evidence type="ECO:0008006" key="4">
    <source>
        <dbReference type="Google" id="ProtNLM"/>
    </source>
</evidence>
<dbReference type="PANTHER" id="PTHR31798">
    <property type="entry name" value="HYDROXYPROLINE-RICH GLYCOPROTEIN-LIKE"/>
    <property type="match status" value="1"/>
</dbReference>